<comment type="subcellular location">
    <subcellularLocation>
        <location evidence="1">Cell outer membrane</location>
    </subcellularLocation>
</comment>
<keyword evidence="4" id="KW-0472">Membrane</keyword>
<dbReference type="GO" id="GO:1990281">
    <property type="term" value="C:efflux pump complex"/>
    <property type="evidence" value="ECO:0007669"/>
    <property type="project" value="TreeGrafter"/>
</dbReference>
<dbReference type="EMBL" id="FNZH01000001">
    <property type="protein sequence ID" value="SEI73699.1"/>
    <property type="molecule type" value="Genomic_DNA"/>
</dbReference>
<reference evidence="7" key="1">
    <citation type="submission" date="2016-10" db="EMBL/GenBank/DDBJ databases">
        <authorList>
            <person name="Varghese N."/>
            <person name="Submissions S."/>
        </authorList>
    </citation>
    <scope>NUCLEOTIDE SEQUENCE [LARGE SCALE GENOMIC DNA]</scope>
    <source>
        <strain evidence="7">IBRC-M 10761</strain>
    </source>
</reference>
<keyword evidence="5" id="KW-0998">Cell outer membrane</keyword>
<evidence type="ECO:0000313" key="6">
    <source>
        <dbReference type="EMBL" id="SEI73699.1"/>
    </source>
</evidence>
<evidence type="ECO:0000313" key="7">
    <source>
        <dbReference type="Proteomes" id="UP000199403"/>
    </source>
</evidence>
<organism evidence="6 7">
    <name type="scientific">Cyclobacterium xiamenense</name>
    <dbReference type="NCBI Taxonomy" id="1297121"/>
    <lineage>
        <taxon>Bacteria</taxon>
        <taxon>Pseudomonadati</taxon>
        <taxon>Bacteroidota</taxon>
        <taxon>Cytophagia</taxon>
        <taxon>Cytophagales</taxon>
        <taxon>Cyclobacteriaceae</taxon>
        <taxon>Cyclobacterium</taxon>
    </lineage>
</organism>
<evidence type="ECO:0000256" key="4">
    <source>
        <dbReference type="ARBA" id="ARBA00023136"/>
    </source>
</evidence>
<dbReference type="SUPFAM" id="SSF56954">
    <property type="entry name" value="Outer membrane efflux proteins (OEP)"/>
    <property type="match status" value="1"/>
</dbReference>
<evidence type="ECO:0000256" key="2">
    <source>
        <dbReference type="ARBA" id="ARBA00022452"/>
    </source>
</evidence>
<dbReference type="GO" id="GO:0015562">
    <property type="term" value="F:efflux transmembrane transporter activity"/>
    <property type="evidence" value="ECO:0007669"/>
    <property type="project" value="InterPro"/>
</dbReference>
<accession>A0A1H6T0P7</accession>
<keyword evidence="7" id="KW-1185">Reference proteome</keyword>
<name>A0A1H6T0P7_9BACT</name>
<keyword evidence="3" id="KW-0812">Transmembrane</keyword>
<dbReference type="Proteomes" id="UP000199403">
    <property type="component" value="Unassembled WGS sequence"/>
</dbReference>
<dbReference type="STRING" id="1416801.SAMN05192553_10142"/>
<evidence type="ECO:0000256" key="1">
    <source>
        <dbReference type="ARBA" id="ARBA00004442"/>
    </source>
</evidence>
<dbReference type="GO" id="GO:0015288">
    <property type="term" value="F:porin activity"/>
    <property type="evidence" value="ECO:0007669"/>
    <property type="project" value="TreeGrafter"/>
</dbReference>
<proteinExistence type="predicted"/>
<evidence type="ECO:0000256" key="3">
    <source>
        <dbReference type="ARBA" id="ARBA00022692"/>
    </source>
</evidence>
<dbReference type="Gene3D" id="1.20.1600.10">
    <property type="entry name" value="Outer membrane efflux proteins (OEP)"/>
    <property type="match status" value="1"/>
</dbReference>
<protein>
    <submittedName>
        <fullName evidence="6">Outer membrane efflux protein</fullName>
    </submittedName>
</protein>
<dbReference type="PANTHER" id="PTHR30026:SF20">
    <property type="entry name" value="OUTER MEMBRANE PROTEIN TOLC"/>
    <property type="match status" value="1"/>
</dbReference>
<keyword evidence="2" id="KW-1134">Transmembrane beta strand</keyword>
<gene>
    <name evidence="6" type="ORF">SAMN05192553_10142</name>
</gene>
<dbReference type="GO" id="GO:0009279">
    <property type="term" value="C:cell outer membrane"/>
    <property type="evidence" value="ECO:0007669"/>
    <property type="project" value="UniProtKB-SubCell"/>
</dbReference>
<dbReference type="InterPro" id="IPR051906">
    <property type="entry name" value="TolC-like"/>
</dbReference>
<dbReference type="PANTHER" id="PTHR30026">
    <property type="entry name" value="OUTER MEMBRANE PROTEIN TOLC"/>
    <property type="match status" value="1"/>
</dbReference>
<dbReference type="AlphaFoldDB" id="A0A1H6T0P7"/>
<sequence>MLKNPTRPLFLSLFYFLGFFTFSEGLRAQQAAAYFEDLDLNVSLEDQLPPLDSLIDMAIAQHPTIRLNEALIGSAESRLNLAKKSWTNLLRGYIDYGYGNQAIVTTGTQGADLSNIANGYRAGANLSIPLSEIFNRGDRINLQKQEMEATYYKTREMELVIAEQVIEQYNTLILAQRLMNIRMQMQEKARTNLLQVEMEFNLGNLDASSYMRNAEIHTIAQSEYENARSSFFVAVQKLELLIGVTLTQIIRKNEP</sequence>
<evidence type="ECO:0000256" key="5">
    <source>
        <dbReference type="ARBA" id="ARBA00023237"/>
    </source>
</evidence>